<dbReference type="Proteomes" id="UP000225706">
    <property type="component" value="Unassembled WGS sequence"/>
</dbReference>
<dbReference type="PROSITE" id="PS00518">
    <property type="entry name" value="ZF_RING_1"/>
    <property type="match status" value="1"/>
</dbReference>
<dbReference type="GO" id="GO:1990841">
    <property type="term" value="F:promoter-specific chromatin binding"/>
    <property type="evidence" value="ECO:0007669"/>
    <property type="project" value="TreeGrafter"/>
</dbReference>
<dbReference type="InterPro" id="IPR001841">
    <property type="entry name" value="Znf_RING"/>
</dbReference>
<feature type="region of interest" description="Disordered" evidence="7">
    <location>
        <begin position="93"/>
        <end position="120"/>
    </location>
</feature>
<keyword evidence="5" id="KW-0539">Nucleus</keyword>
<keyword evidence="4" id="KW-0862">Zinc</keyword>
<dbReference type="STRING" id="50429.A0A2B4SJ02"/>
<evidence type="ECO:0000259" key="8">
    <source>
        <dbReference type="PROSITE" id="PS50089"/>
    </source>
</evidence>
<dbReference type="PANTHER" id="PTHR10825">
    <property type="entry name" value="RING FINGER DOMAIN-CONTAINING, POLYCOMB GROUP COMPONENT"/>
    <property type="match status" value="1"/>
</dbReference>
<dbReference type="Pfam" id="PF16207">
    <property type="entry name" value="RAWUL"/>
    <property type="match status" value="1"/>
</dbReference>
<keyword evidence="10" id="KW-1185">Reference proteome</keyword>
<accession>A0A2B4SJ02</accession>
<dbReference type="Pfam" id="PF13923">
    <property type="entry name" value="zf-C3HC4_2"/>
    <property type="match status" value="1"/>
</dbReference>
<evidence type="ECO:0000256" key="1">
    <source>
        <dbReference type="ARBA" id="ARBA00004123"/>
    </source>
</evidence>
<organism evidence="9 10">
    <name type="scientific">Stylophora pistillata</name>
    <name type="common">Smooth cauliflower coral</name>
    <dbReference type="NCBI Taxonomy" id="50429"/>
    <lineage>
        <taxon>Eukaryota</taxon>
        <taxon>Metazoa</taxon>
        <taxon>Cnidaria</taxon>
        <taxon>Anthozoa</taxon>
        <taxon>Hexacorallia</taxon>
        <taxon>Scleractinia</taxon>
        <taxon>Astrocoeniina</taxon>
        <taxon>Pocilloporidae</taxon>
        <taxon>Stylophora</taxon>
    </lineage>
</organism>
<evidence type="ECO:0000256" key="4">
    <source>
        <dbReference type="ARBA" id="ARBA00022833"/>
    </source>
</evidence>
<dbReference type="EMBL" id="LSMT01000083">
    <property type="protein sequence ID" value="PFX28425.1"/>
    <property type="molecule type" value="Genomic_DNA"/>
</dbReference>
<reference evidence="10" key="1">
    <citation type="journal article" date="2017" name="bioRxiv">
        <title>Comparative analysis of the genomes of Stylophora pistillata and Acropora digitifera provides evidence for extensive differences between species of corals.</title>
        <authorList>
            <person name="Voolstra C.R."/>
            <person name="Li Y."/>
            <person name="Liew Y.J."/>
            <person name="Baumgarten S."/>
            <person name="Zoccola D."/>
            <person name="Flot J.-F."/>
            <person name="Tambutte S."/>
            <person name="Allemand D."/>
            <person name="Aranda M."/>
        </authorList>
    </citation>
    <scope>NUCLEOTIDE SEQUENCE [LARGE SCALE GENOMIC DNA]</scope>
</reference>
<feature type="domain" description="RING-type" evidence="8">
    <location>
        <begin position="17"/>
        <end position="56"/>
    </location>
</feature>
<dbReference type="OrthoDB" id="1305878at2759"/>
<dbReference type="GO" id="GO:0008270">
    <property type="term" value="F:zinc ion binding"/>
    <property type="evidence" value="ECO:0007669"/>
    <property type="project" value="UniProtKB-KW"/>
</dbReference>
<evidence type="ECO:0000256" key="2">
    <source>
        <dbReference type="ARBA" id="ARBA00022723"/>
    </source>
</evidence>
<evidence type="ECO:0000313" key="9">
    <source>
        <dbReference type="EMBL" id="PFX28425.1"/>
    </source>
</evidence>
<dbReference type="Gene3D" id="3.10.20.90">
    <property type="entry name" value="Phosphatidylinositol 3-kinase Catalytic Subunit, Chain A, domain 1"/>
    <property type="match status" value="1"/>
</dbReference>
<dbReference type="PANTHER" id="PTHR10825:SF29">
    <property type="entry name" value="POLYCOMB GROUP RING FINGER PROTEIN 1"/>
    <property type="match status" value="1"/>
</dbReference>
<feature type="compositionally biased region" description="Basic residues" evidence="7">
    <location>
        <begin position="261"/>
        <end position="271"/>
    </location>
</feature>
<keyword evidence="3 6" id="KW-0863">Zinc-finger</keyword>
<dbReference type="SUPFAM" id="SSF57850">
    <property type="entry name" value="RING/U-box"/>
    <property type="match status" value="1"/>
</dbReference>
<dbReference type="SMART" id="SM00184">
    <property type="entry name" value="RING"/>
    <property type="match status" value="1"/>
</dbReference>
<dbReference type="InterPro" id="IPR017907">
    <property type="entry name" value="Znf_RING_CS"/>
</dbReference>
<gene>
    <name evidence="9" type="primary">bmi1a</name>
    <name evidence="9" type="ORF">AWC38_SpisGene6817</name>
</gene>
<dbReference type="AlphaFoldDB" id="A0A2B4SJ02"/>
<comment type="subcellular location">
    <subcellularLocation>
        <location evidence="1">Nucleus</location>
    </subcellularLocation>
</comment>
<evidence type="ECO:0000313" key="10">
    <source>
        <dbReference type="Proteomes" id="UP000225706"/>
    </source>
</evidence>
<evidence type="ECO:0000256" key="3">
    <source>
        <dbReference type="ARBA" id="ARBA00022771"/>
    </source>
</evidence>
<protein>
    <submittedName>
        <fullName evidence="9">Polycomb complex protein BMI-1-A</fullName>
    </submittedName>
</protein>
<comment type="caution">
    <text evidence="9">The sequence shown here is derived from an EMBL/GenBank/DDBJ whole genome shotgun (WGS) entry which is preliminary data.</text>
</comment>
<dbReference type="GO" id="GO:0000122">
    <property type="term" value="P:negative regulation of transcription by RNA polymerase II"/>
    <property type="evidence" value="ECO:0007669"/>
    <property type="project" value="TreeGrafter"/>
</dbReference>
<proteinExistence type="predicted"/>
<evidence type="ECO:0000256" key="5">
    <source>
        <dbReference type="ARBA" id="ARBA00023242"/>
    </source>
</evidence>
<feature type="compositionally biased region" description="Basic and acidic residues" evidence="7">
    <location>
        <begin position="93"/>
        <end position="106"/>
    </location>
</feature>
<sequence length="324" mass="37341">MSLRTMQLQDLNPHIMCVLCGGYLVDATTIVECLHSFCRSCIVKYLQTSYHCPVCDVEVHKTKPLLHIRPDRTLQDIVYKIVPGIYHEEVNRRKEFEESQTDKNESATEETETSNDQEKETLPFEDPVCITLEYFRKTRNRMEKEVFPTRYLRCSSEVTVKVLKKFLVMKFAIPETHITEIIRSDEILDGHLTMKEVCRIYGLYSKPFVDLQFVFLEKNDSGVASEEKPKILEVKRKKIKKRKGNKNLLKKCLDSNSPGQLKKKLGKKKKSSSSQPCESGGKVKVEPSEPRSFENEKKENLGLSSNQLCSNIEKGALEFPQRLA</sequence>
<dbReference type="FunFam" id="3.30.40.10:FF:000122">
    <property type="entry name" value="polycomb group RING finger protein 1"/>
    <property type="match status" value="1"/>
</dbReference>
<keyword evidence="2" id="KW-0479">Metal-binding</keyword>
<feature type="region of interest" description="Disordered" evidence="7">
    <location>
        <begin position="255"/>
        <end position="300"/>
    </location>
</feature>
<name>A0A2B4SJ02_STYPI</name>
<feature type="compositionally biased region" description="Basic and acidic residues" evidence="7">
    <location>
        <begin position="281"/>
        <end position="300"/>
    </location>
</feature>
<dbReference type="PROSITE" id="PS50089">
    <property type="entry name" value="ZF_RING_2"/>
    <property type="match status" value="1"/>
</dbReference>
<dbReference type="GO" id="GO:0035102">
    <property type="term" value="C:PRC1 complex"/>
    <property type="evidence" value="ECO:0007669"/>
    <property type="project" value="TreeGrafter"/>
</dbReference>
<dbReference type="Gene3D" id="3.30.40.10">
    <property type="entry name" value="Zinc/RING finger domain, C3HC4 (zinc finger)"/>
    <property type="match status" value="1"/>
</dbReference>
<evidence type="ECO:0000256" key="7">
    <source>
        <dbReference type="SAM" id="MobiDB-lite"/>
    </source>
</evidence>
<evidence type="ECO:0000256" key="6">
    <source>
        <dbReference type="PROSITE-ProRule" id="PRU00175"/>
    </source>
</evidence>
<dbReference type="InterPro" id="IPR013083">
    <property type="entry name" value="Znf_RING/FYVE/PHD"/>
</dbReference>
<dbReference type="InterPro" id="IPR032443">
    <property type="entry name" value="RAWUL"/>
</dbReference>